<keyword evidence="6" id="KW-0560">Oxidoreductase</keyword>
<evidence type="ECO:0000256" key="1">
    <source>
        <dbReference type="ARBA" id="ARBA00004141"/>
    </source>
</evidence>
<evidence type="ECO:0000256" key="4">
    <source>
        <dbReference type="ARBA" id="ARBA00022857"/>
    </source>
</evidence>
<dbReference type="Pfam" id="PF00106">
    <property type="entry name" value="adh_short"/>
    <property type="match status" value="1"/>
</dbReference>
<keyword evidence="3" id="KW-0812">Transmembrane</keyword>
<keyword evidence="14" id="KW-1185">Reference proteome</keyword>
<evidence type="ECO:0000256" key="11">
    <source>
        <dbReference type="ARBA" id="ARBA00082544"/>
    </source>
</evidence>
<evidence type="ECO:0000256" key="12">
    <source>
        <dbReference type="RuleBase" id="RU000363"/>
    </source>
</evidence>
<evidence type="ECO:0000256" key="5">
    <source>
        <dbReference type="ARBA" id="ARBA00022989"/>
    </source>
</evidence>
<proteinExistence type="inferred from homology"/>
<organism evidence="13 14">
    <name type="scientific">Cladophialophora immunda</name>
    <dbReference type="NCBI Taxonomy" id="569365"/>
    <lineage>
        <taxon>Eukaryota</taxon>
        <taxon>Fungi</taxon>
        <taxon>Dikarya</taxon>
        <taxon>Ascomycota</taxon>
        <taxon>Pezizomycotina</taxon>
        <taxon>Eurotiomycetes</taxon>
        <taxon>Chaetothyriomycetidae</taxon>
        <taxon>Chaetothyriales</taxon>
        <taxon>Herpotrichiellaceae</taxon>
        <taxon>Cladophialophora</taxon>
    </lineage>
</organism>
<evidence type="ECO:0000256" key="8">
    <source>
        <dbReference type="ARBA" id="ARBA00023136"/>
    </source>
</evidence>
<evidence type="ECO:0000256" key="10">
    <source>
        <dbReference type="ARBA" id="ARBA00068717"/>
    </source>
</evidence>
<evidence type="ECO:0000256" key="6">
    <source>
        <dbReference type="ARBA" id="ARBA00023002"/>
    </source>
</evidence>
<dbReference type="PROSITE" id="PS00061">
    <property type="entry name" value="ADH_SHORT"/>
    <property type="match status" value="1"/>
</dbReference>
<reference evidence="13 14" key="1">
    <citation type="submission" date="2015-01" db="EMBL/GenBank/DDBJ databases">
        <title>The Genome Sequence of Cladophialophora immunda CBS83496.</title>
        <authorList>
            <consortium name="The Broad Institute Genomics Platform"/>
            <person name="Cuomo C."/>
            <person name="de Hoog S."/>
            <person name="Gorbushina A."/>
            <person name="Stielow B."/>
            <person name="Teixiera M."/>
            <person name="Abouelleil A."/>
            <person name="Chapman S.B."/>
            <person name="Priest M."/>
            <person name="Young S.K."/>
            <person name="Wortman J."/>
            <person name="Nusbaum C."/>
            <person name="Birren B."/>
        </authorList>
    </citation>
    <scope>NUCLEOTIDE SEQUENCE [LARGE SCALE GENOMIC DNA]</scope>
    <source>
        <strain evidence="13 14">CBS 83496</strain>
    </source>
</reference>
<comment type="similarity">
    <text evidence="2 12">Belongs to the short-chain dehydrogenases/reductases (SDR) family.</text>
</comment>
<accession>A0A0D2DGK6</accession>
<dbReference type="InterPro" id="IPR036291">
    <property type="entry name" value="NAD(P)-bd_dom_sf"/>
</dbReference>
<dbReference type="AlphaFoldDB" id="A0A0D2DGK6"/>
<dbReference type="HOGENOM" id="CLU_010194_5_2_1"/>
<dbReference type="GeneID" id="27340836"/>
<dbReference type="InterPro" id="IPR020904">
    <property type="entry name" value="Sc_DH/Rdtase_CS"/>
</dbReference>
<dbReference type="Gene3D" id="3.40.50.720">
    <property type="entry name" value="NAD(P)-binding Rossmann-like Domain"/>
    <property type="match status" value="1"/>
</dbReference>
<dbReference type="EMBL" id="KN847040">
    <property type="protein sequence ID" value="KIW34899.1"/>
    <property type="molecule type" value="Genomic_DNA"/>
</dbReference>
<keyword evidence="8" id="KW-0472">Membrane</keyword>
<protein>
    <recommendedName>
        <fullName evidence="10">Short-chain dehydrogenase/reductase 3</fullName>
    </recommendedName>
    <alternativeName>
        <fullName evidence="11">Retinal short-chain dehydrogenase/reductase 1</fullName>
    </alternativeName>
</protein>
<dbReference type="Proteomes" id="UP000054466">
    <property type="component" value="Unassembled WGS sequence"/>
</dbReference>
<dbReference type="FunFam" id="3.40.50.720:FF:000131">
    <property type="entry name" value="Short-chain dehydrogenase/reductase 3"/>
    <property type="match status" value="1"/>
</dbReference>
<dbReference type="OrthoDB" id="10253736at2759"/>
<dbReference type="PANTHER" id="PTHR24322:SF736">
    <property type="entry name" value="RETINOL DEHYDROGENASE 10"/>
    <property type="match status" value="1"/>
</dbReference>
<dbReference type="InterPro" id="IPR002347">
    <property type="entry name" value="SDR_fam"/>
</dbReference>
<evidence type="ECO:0000256" key="2">
    <source>
        <dbReference type="ARBA" id="ARBA00006484"/>
    </source>
</evidence>
<keyword evidence="7" id="KW-0443">Lipid metabolism</keyword>
<comment type="subcellular location">
    <subcellularLocation>
        <location evidence="1">Membrane</location>
        <topology evidence="1">Multi-pass membrane protein</topology>
    </subcellularLocation>
</comment>
<evidence type="ECO:0000313" key="13">
    <source>
        <dbReference type="EMBL" id="KIW34899.1"/>
    </source>
</evidence>
<dbReference type="PRINTS" id="PR00080">
    <property type="entry name" value="SDRFAMILY"/>
</dbReference>
<gene>
    <name evidence="13" type="ORF">PV07_01642</name>
</gene>
<dbReference type="PANTHER" id="PTHR24322">
    <property type="entry name" value="PKSB"/>
    <property type="match status" value="1"/>
</dbReference>
<dbReference type="STRING" id="569365.A0A0D2DGK6"/>
<evidence type="ECO:0000256" key="9">
    <source>
        <dbReference type="ARBA" id="ARBA00059620"/>
    </source>
</evidence>
<comment type="function">
    <text evidence="9">Catalyzes the reduction of all-trans-retinal to all-trans-retinol in the presence of NADPH.</text>
</comment>
<evidence type="ECO:0000256" key="7">
    <source>
        <dbReference type="ARBA" id="ARBA00023098"/>
    </source>
</evidence>
<sequence>MVSIFRAAAFEPLFTGTLLYSLPRLPPSLLERLPPSIISAIQSPRTAKALACLLILGILRKANNFLSRLAINNWTRSDRWDGSKELVVVTGGASGIGEKVTAGLAARGVKVIILDVNAPKTPLPPNVAFFRVNITSSEAVREVADQIRETYGHPTVLVNNAGVGEGGPILNGSEASVRRTFDVNTICHFVLVKEFLPDMVRKNHGHVVTVASMASFVAAGAMVDYACSKASALAFHEGLGQELKYLYNAPKVRTSIIHPSWVATPMTQPLQDADEGFRRSALRVETVADAIVKQIMSGSSGQVILPASLSNAALIRALPFWIQVPVRGSVTKMLKRNGA</sequence>
<dbReference type="GO" id="GO:0052650">
    <property type="term" value="F:all-trans-retinol dehydrogenase (NADP+) activity"/>
    <property type="evidence" value="ECO:0007669"/>
    <property type="project" value="UniProtKB-ARBA"/>
</dbReference>
<evidence type="ECO:0000256" key="3">
    <source>
        <dbReference type="ARBA" id="ARBA00022692"/>
    </source>
</evidence>
<dbReference type="GO" id="GO:0016020">
    <property type="term" value="C:membrane"/>
    <property type="evidence" value="ECO:0007669"/>
    <property type="project" value="UniProtKB-SubCell"/>
</dbReference>
<dbReference type="VEuPathDB" id="FungiDB:PV07_01642"/>
<keyword evidence="5" id="KW-1133">Transmembrane helix</keyword>
<dbReference type="RefSeq" id="XP_016255115.1">
    <property type="nucleotide sequence ID" value="XM_016388187.1"/>
</dbReference>
<dbReference type="SUPFAM" id="SSF51735">
    <property type="entry name" value="NAD(P)-binding Rossmann-fold domains"/>
    <property type="match status" value="1"/>
</dbReference>
<dbReference type="PRINTS" id="PR00081">
    <property type="entry name" value="GDHRDH"/>
</dbReference>
<evidence type="ECO:0000313" key="14">
    <source>
        <dbReference type="Proteomes" id="UP000054466"/>
    </source>
</evidence>
<keyword evidence="4" id="KW-0521">NADP</keyword>
<name>A0A0D2DGK6_9EURO</name>